<evidence type="ECO:0000313" key="2">
    <source>
        <dbReference type="EMBL" id="KAJ7950075.1"/>
    </source>
</evidence>
<comment type="caution">
    <text evidence="2">The sequence shown here is derived from an EMBL/GenBank/DDBJ whole genome shotgun (WGS) entry which is preliminary data.</text>
</comment>
<organism evidence="2 3">
    <name type="scientific">Quillaja saponaria</name>
    <name type="common">Soap bark tree</name>
    <dbReference type="NCBI Taxonomy" id="32244"/>
    <lineage>
        <taxon>Eukaryota</taxon>
        <taxon>Viridiplantae</taxon>
        <taxon>Streptophyta</taxon>
        <taxon>Embryophyta</taxon>
        <taxon>Tracheophyta</taxon>
        <taxon>Spermatophyta</taxon>
        <taxon>Magnoliopsida</taxon>
        <taxon>eudicotyledons</taxon>
        <taxon>Gunneridae</taxon>
        <taxon>Pentapetalae</taxon>
        <taxon>rosids</taxon>
        <taxon>fabids</taxon>
        <taxon>Fabales</taxon>
        <taxon>Quillajaceae</taxon>
        <taxon>Quillaja</taxon>
    </lineage>
</organism>
<dbReference type="Pfam" id="PF04525">
    <property type="entry name" value="LOR"/>
    <property type="match status" value="1"/>
</dbReference>
<dbReference type="InterPro" id="IPR038595">
    <property type="entry name" value="LOR_sf"/>
</dbReference>
<sequence>MAAEPSYHQQITPVANPIPVISPQFCAPYPVDLAIVKKVLTLSDGNFVVTDVNGNIIFKVKGILFTFVHRRRVLIDAAGNPIVTLRQKAMSAHSRWQVFRGDSTDSKDLIFSAKTSSILYLKTKLDVFLANNTTEEVCDFRVKGSWLERSCEVYAGESSTIVAQMHKKHTAQSILLGKDNFTVTIYPNVDYAFIVSIIVILDEINSQGTGLTGRILLELDGTAIAEIK</sequence>
<dbReference type="PANTHER" id="PTHR31087">
    <property type="match status" value="1"/>
</dbReference>
<gene>
    <name evidence="2" type="ORF">O6P43_026313</name>
</gene>
<evidence type="ECO:0000256" key="1">
    <source>
        <dbReference type="ARBA" id="ARBA00005437"/>
    </source>
</evidence>
<dbReference type="InterPro" id="IPR025659">
    <property type="entry name" value="Tubby-like_C"/>
</dbReference>
<dbReference type="EMBL" id="JARAOO010000011">
    <property type="protein sequence ID" value="KAJ7950075.1"/>
    <property type="molecule type" value="Genomic_DNA"/>
</dbReference>
<dbReference type="Proteomes" id="UP001163823">
    <property type="component" value="Chromosome 11"/>
</dbReference>
<dbReference type="InterPro" id="IPR007612">
    <property type="entry name" value="LOR"/>
</dbReference>
<reference evidence="2" key="1">
    <citation type="journal article" date="2023" name="Science">
        <title>Elucidation of the pathway for biosynthesis of saponin adjuvants from the soapbark tree.</title>
        <authorList>
            <person name="Reed J."/>
            <person name="Orme A."/>
            <person name="El-Demerdash A."/>
            <person name="Owen C."/>
            <person name="Martin L.B.B."/>
            <person name="Misra R.C."/>
            <person name="Kikuchi S."/>
            <person name="Rejzek M."/>
            <person name="Martin A.C."/>
            <person name="Harkess A."/>
            <person name="Leebens-Mack J."/>
            <person name="Louveau T."/>
            <person name="Stephenson M.J."/>
            <person name="Osbourn A."/>
        </authorList>
    </citation>
    <scope>NUCLEOTIDE SEQUENCE</scope>
    <source>
        <strain evidence="2">S10</strain>
    </source>
</reference>
<dbReference type="KEGG" id="qsa:O6P43_026313"/>
<proteinExistence type="inferred from homology"/>
<dbReference type="PANTHER" id="PTHR31087:SF160">
    <property type="entry name" value="PROTEIN LURP-ONE-RELATED 1-RELATED"/>
    <property type="match status" value="1"/>
</dbReference>
<keyword evidence="3" id="KW-1185">Reference proteome</keyword>
<dbReference type="Gene3D" id="2.40.160.200">
    <property type="entry name" value="LURP1-related"/>
    <property type="match status" value="1"/>
</dbReference>
<protein>
    <submittedName>
        <fullName evidence="2">LURP-one-like protein</fullName>
    </submittedName>
</protein>
<dbReference type="AlphaFoldDB" id="A0AAD7L1V0"/>
<name>A0AAD7L1V0_QUISA</name>
<evidence type="ECO:0000313" key="3">
    <source>
        <dbReference type="Proteomes" id="UP001163823"/>
    </source>
</evidence>
<accession>A0AAD7L1V0</accession>
<comment type="similarity">
    <text evidence="1">Belongs to the LOR family.</text>
</comment>
<dbReference type="SUPFAM" id="SSF54518">
    <property type="entry name" value="Tubby C-terminal domain-like"/>
    <property type="match status" value="1"/>
</dbReference>